<gene>
    <name evidence="5" type="ORF">SPI_05841</name>
</gene>
<keyword evidence="3" id="KW-0560">Oxidoreductase</keyword>
<name>A0A167SI16_9HYPO</name>
<dbReference type="GO" id="GO:0016491">
    <property type="term" value="F:oxidoreductase activity"/>
    <property type="evidence" value="ECO:0007669"/>
    <property type="project" value="UniProtKB-KW"/>
</dbReference>
<evidence type="ECO:0000256" key="3">
    <source>
        <dbReference type="ARBA" id="ARBA00023002"/>
    </source>
</evidence>
<dbReference type="STRING" id="1081102.A0A167SI16"/>
<sequence length="306" mass="33270">MSAIAVPGGSGHLGRTIVEVLQDTTEHTVFVLGRKAPEEESKKASFLVVDYGDVAGTAKLLASNNIGTIVSTMSIVNKEAGDAQINLVNAAVASGTVKRFVASDWGVEHTPEAPMYPFRHASIDALKKTKLEWTYVINGYFLDYFGMPHIKSYLTPMAFAIDIANKTAGIPGTGNDVVPLTYSFDVAKFVAKLLELPRWDETTYCYGDRLTLNEILALAEKVRGTKFTVTYDPPEKLAKGEITELPAHIQTYPFFPKQALQGFLALFGRYIIAGQVALPLEKTLNAKFPDVQTAKAADIVGAWAGH</sequence>
<dbReference type="EMBL" id="AZHD01000010">
    <property type="protein sequence ID" value="OAA59643.1"/>
    <property type="molecule type" value="Genomic_DNA"/>
</dbReference>
<evidence type="ECO:0000313" key="5">
    <source>
        <dbReference type="EMBL" id="OAA59643.1"/>
    </source>
</evidence>
<evidence type="ECO:0000313" key="6">
    <source>
        <dbReference type="Proteomes" id="UP000076874"/>
    </source>
</evidence>
<protein>
    <submittedName>
        <fullName evidence="5">NAD(P)-binding domain protein</fullName>
    </submittedName>
</protein>
<accession>A0A167SI16</accession>
<dbReference type="Proteomes" id="UP000076874">
    <property type="component" value="Unassembled WGS sequence"/>
</dbReference>
<dbReference type="Pfam" id="PF05368">
    <property type="entry name" value="NmrA"/>
    <property type="match status" value="1"/>
</dbReference>
<evidence type="ECO:0000259" key="4">
    <source>
        <dbReference type="Pfam" id="PF05368"/>
    </source>
</evidence>
<dbReference type="InterPro" id="IPR008030">
    <property type="entry name" value="NmrA-like"/>
</dbReference>
<organism evidence="5 6">
    <name type="scientific">Niveomyces insectorum RCEF 264</name>
    <dbReference type="NCBI Taxonomy" id="1081102"/>
    <lineage>
        <taxon>Eukaryota</taxon>
        <taxon>Fungi</taxon>
        <taxon>Dikarya</taxon>
        <taxon>Ascomycota</taxon>
        <taxon>Pezizomycotina</taxon>
        <taxon>Sordariomycetes</taxon>
        <taxon>Hypocreomycetidae</taxon>
        <taxon>Hypocreales</taxon>
        <taxon>Cordycipitaceae</taxon>
        <taxon>Niveomyces</taxon>
    </lineage>
</organism>
<dbReference type="SUPFAM" id="SSF51735">
    <property type="entry name" value="NAD(P)-binding Rossmann-fold domains"/>
    <property type="match status" value="1"/>
</dbReference>
<evidence type="ECO:0000256" key="1">
    <source>
        <dbReference type="ARBA" id="ARBA00005725"/>
    </source>
</evidence>
<dbReference type="PANTHER" id="PTHR47706">
    <property type="entry name" value="NMRA-LIKE FAMILY PROTEIN"/>
    <property type="match status" value="1"/>
</dbReference>
<dbReference type="Gene3D" id="3.40.50.720">
    <property type="entry name" value="NAD(P)-binding Rossmann-like Domain"/>
    <property type="match status" value="1"/>
</dbReference>
<dbReference type="PANTHER" id="PTHR47706:SF4">
    <property type="entry name" value="NMRA-LIKE DOMAIN-CONTAINING PROTEIN"/>
    <property type="match status" value="1"/>
</dbReference>
<dbReference type="InterPro" id="IPR051609">
    <property type="entry name" value="NmrA/Isoflavone_reductase-like"/>
</dbReference>
<comment type="caution">
    <text evidence="5">The sequence shown here is derived from an EMBL/GenBank/DDBJ whole genome shotgun (WGS) entry which is preliminary data.</text>
</comment>
<feature type="domain" description="NmrA-like" evidence="4">
    <location>
        <begin position="2"/>
        <end position="247"/>
    </location>
</feature>
<reference evidence="5 6" key="1">
    <citation type="journal article" date="2016" name="Genome Biol. Evol.">
        <title>Divergent and convergent evolution of fungal pathogenicity.</title>
        <authorList>
            <person name="Shang Y."/>
            <person name="Xiao G."/>
            <person name="Zheng P."/>
            <person name="Cen K."/>
            <person name="Zhan S."/>
            <person name="Wang C."/>
        </authorList>
    </citation>
    <scope>NUCLEOTIDE SEQUENCE [LARGE SCALE GENOMIC DNA]</scope>
    <source>
        <strain evidence="5 6">RCEF 264</strain>
    </source>
</reference>
<keyword evidence="6" id="KW-1185">Reference proteome</keyword>
<dbReference type="AlphaFoldDB" id="A0A167SI16"/>
<evidence type="ECO:0000256" key="2">
    <source>
        <dbReference type="ARBA" id="ARBA00022857"/>
    </source>
</evidence>
<comment type="similarity">
    <text evidence="1">Belongs to the NmrA-type oxidoreductase family. Isoflavone reductase subfamily.</text>
</comment>
<keyword evidence="2" id="KW-0521">NADP</keyword>
<dbReference type="OrthoDB" id="419598at2759"/>
<dbReference type="InterPro" id="IPR036291">
    <property type="entry name" value="NAD(P)-bd_dom_sf"/>
</dbReference>
<proteinExistence type="inferred from homology"/>
<dbReference type="Gene3D" id="3.90.25.10">
    <property type="entry name" value="UDP-galactose 4-epimerase, domain 1"/>
    <property type="match status" value="1"/>
</dbReference>